<gene>
    <name evidence="4" type="ORF">B0I29_120184</name>
</gene>
<dbReference type="EMBL" id="QLMJ01000020">
    <property type="protein sequence ID" value="RAK28416.1"/>
    <property type="molecule type" value="Genomic_DNA"/>
</dbReference>
<name>A0A327Z1X8_9ACTN</name>
<dbReference type="PANTHER" id="PTHR43272:SF33">
    <property type="entry name" value="AMP-BINDING DOMAIN-CONTAINING PROTEIN-RELATED"/>
    <property type="match status" value="1"/>
</dbReference>
<dbReference type="CDD" id="cd05907">
    <property type="entry name" value="VL_LC_FACS_like"/>
    <property type="match status" value="1"/>
</dbReference>
<dbReference type="GO" id="GO:0016020">
    <property type="term" value="C:membrane"/>
    <property type="evidence" value="ECO:0007669"/>
    <property type="project" value="TreeGrafter"/>
</dbReference>
<proteinExistence type="predicted"/>
<comment type="caution">
    <text evidence="4">The sequence shown here is derived from an EMBL/GenBank/DDBJ whole genome shotgun (WGS) entry which is preliminary data.</text>
</comment>
<dbReference type="InterPro" id="IPR000873">
    <property type="entry name" value="AMP-dep_synth/lig_dom"/>
</dbReference>
<keyword evidence="5" id="KW-1185">Reference proteome</keyword>
<dbReference type="AlphaFoldDB" id="A0A327Z1X8"/>
<evidence type="ECO:0000313" key="5">
    <source>
        <dbReference type="Proteomes" id="UP000249341"/>
    </source>
</evidence>
<dbReference type="Pfam" id="PF00501">
    <property type="entry name" value="AMP-binding"/>
    <property type="match status" value="1"/>
</dbReference>
<evidence type="ECO:0000256" key="1">
    <source>
        <dbReference type="ARBA" id="ARBA00022741"/>
    </source>
</evidence>
<dbReference type="GO" id="GO:0004467">
    <property type="term" value="F:long-chain fatty acid-CoA ligase activity"/>
    <property type="evidence" value="ECO:0007669"/>
    <property type="project" value="TreeGrafter"/>
</dbReference>
<dbReference type="InterPro" id="IPR042099">
    <property type="entry name" value="ANL_N_sf"/>
</dbReference>
<protein>
    <submittedName>
        <fullName evidence="4">Long-chain acyl-CoA synthetase</fullName>
    </submittedName>
</protein>
<dbReference type="PROSITE" id="PS00455">
    <property type="entry name" value="AMP_BINDING"/>
    <property type="match status" value="1"/>
</dbReference>
<dbReference type="Proteomes" id="UP000249341">
    <property type="component" value="Unassembled WGS sequence"/>
</dbReference>
<evidence type="ECO:0000259" key="3">
    <source>
        <dbReference type="Pfam" id="PF00501"/>
    </source>
</evidence>
<accession>A0A327Z1X8</accession>
<keyword evidence="1" id="KW-0547">Nucleotide-binding</keyword>
<keyword evidence="2" id="KW-0067">ATP-binding</keyword>
<dbReference type="PANTHER" id="PTHR43272">
    <property type="entry name" value="LONG-CHAIN-FATTY-ACID--COA LIGASE"/>
    <property type="match status" value="1"/>
</dbReference>
<dbReference type="Gene3D" id="3.40.50.12780">
    <property type="entry name" value="N-terminal domain of ligase-like"/>
    <property type="match status" value="1"/>
</dbReference>
<dbReference type="RefSeq" id="WP_111653477.1">
    <property type="nucleotide sequence ID" value="NZ_JACHWI010000002.1"/>
</dbReference>
<evidence type="ECO:0000313" key="4">
    <source>
        <dbReference type="EMBL" id="RAK28416.1"/>
    </source>
</evidence>
<dbReference type="SUPFAM" id="SSF56801">
    <property type="entry name" value="Acetyl-CoA synthetase-like"/>
    <property type="match status" value="1"/>
</dbReference>
<dbReference type="GO" id="GO:0005524">
    <property type="term" value="F:ATP binding"/>
    <property type="evidence" value="ECO:0007669"/>
    <property type="project" value="UniProtKB-KW"/>
</dbReference>
<reference evidence="4 5" key="1">
    <citation type="submission" date="2018-06" db="EMBL/GenBank/DDBJ databases">
        <title>Genomic Encyclopedia of Type Strains, Phase III (KMG-III): the genomes of soil and plant-associated and newly described type strains.</title>
        <authorList>
            <person name="Whitman W."/>
        </authorList>
    </citation>
    <scope>NUCLEOTIDE SEQUENCE [LARGE SCALE GENOMIC DNA]</scope>
    <source>
        <strain evidence="4 5">CGMCC 4.7090</strain>
    </source>
</reference>
<dbReference type="OrthoDB" id="9803968at2"/>
<sequence length="610" mass="65166">MSAHDRQHRLSAPATEVAAWERLWQTAPASLGALLAERVARTPDAEAYRWPDPDGEWRSQTWAQAGLVAREIAAGLLALGLRPQDRVAVMSGTRVEWIHADLGVMCAGGATTTVYPTSTAEDVSYILADSDSRIAVVENAGYLDKVLAAGSPVEHAVLIDGADPRALTLAELRGRGRALLEAAPDAVTAATSAVGSDQLATLIYTSGTTGRPKGVRLPHRCWIYEGLAGQAIELAGPDDLGYLWLPLAHAFGKALIATQIAIGYPCAVDGDLTRIIGNLPLVRPTVMPAVPRIFEKVHAGVLAAAHRDGGLKARLFDWAVDAGRQAARTRRAGQRPAAWPAVRHRIADRLVLARIRARFGGRMRYFISGAAALSADIAEFFDALGLPVLEGYGLTESSAATVVNRLGTVEYGTVGVPFPGTVIAIADDGEILIKGPGVMTGYHGGDEVDGWLSTGDIGEITARGSLKITDRKKDLIKTSGGKYVAPQSIETRFAAICPLSAQIVVHGEGRKYITALIDLDPQAVRSWAKEHDVPGADHAELVRSPQLVAVVERYIAELNAGLGRWETIKQFAILGTNLTVENGDLTPSLKVRRRVVEQRHGDLLDTLYPG</sequence>
<feature type="domain" description="AMP-dependent synthetase/ligase" evidence="3">
    <location>
        <begin position="36"/>
        <end position="443"/>
    </location>
</feature>
<evidence type="ECO:0000256" key="2">
    <source>
        <dbReference type="ARBA" id="ARBA00022840"/>
    </source>
</evidence>
<organism evidence="4 5">
    <name type="scientific">Actinoplanes lutulentus</name>
    <dbReference type="NCBI Taxonomy" id="1287878"/>
    <lineage>
        <taxon>Bacteria</taxon>
        <taxon>Bacillati</taxon>
        <taxon>Actinomycetota</taxon>
        <taxon>Actinomycetes</taxon>
        <taxon>Micromonosporales</taxon>
        <taxon>Micromonosporaceae</taxon>
        <taxon>Actinoplanes</taxon>
    </lineage>
</organism>
<dbReference type="InterPro" id="IPR020845">
    <property type="entry name" value="AMP-binding_CS"/>
</dbReference>